<name>A0A328TV38_9GAMM</name>
<dbReference type="Proteomes" id="UP000244334">
    <property type="component" value="Unassembled WGS sequence"/>
</dbReference>
<organism evidence="1 2">
    <name type="scientific">Candidatus Erwinia dacicola</name>
    <dbReference type="NCBI Taxonomy" id="252393"/>
    <lineage>
        <taxon>Bacteria</taxon>
        <taxon>Pseudomonadati</taxon>
        <taxon>Pseudomonadota</taxon>
        <taxon>Gammaproteobacteria</taxon>
        <taxon>Enterobacterales</taxon>
        <taxon>Erwiniaceae</taxon>
        <taxon>Erwinia</taxon>
    </lineage>
</organism>
<comment type="caution">
    <text evidence="1">The sequence shown here is derived from an EMBL/GenBank/DDBJ whole genome shotgun (WGS) entry which is preliminary data.</text>
</comment>
<dbReference type="EMBL" id="LJAM02000006">
    <property type="protein sequence ID" value="RAP72981.1"/>
    <property type="molecule type" value="Genomic_DNA"/>
</dbReference>
<dbReference type="RefSeq" id="WP_162475277.1">
    <property type="nucleotide sequence ID" value="NZ_LJAM02000006.1"/>
</dbReference>
<evidence type="ECO:0000313" key="1">
    <source>
        <dbReference type="EMBL" id="RAP72981.1"/>
    </source>
</evidence>
<reference evidence="1" key="1">
    <citation type="submission" date="2018-04" db="EMBL/GenBank/DDBJ databases">
        <title>Genomes of the Obligate Erwinia dacicola and Facultative Enterobacter sp. OLF Endosymbionts of the Olive Fruit fly, Bactrocera oleae.</title>
        <authorList>
            <person name="Estes A.M."/>
            <person name="Hearn D.J."/>
            <person name="Agarwal S."/>
            <person name="Pierson E.A."/>
            <person name="Dunning-Hotopp J.C."/>
        </authorList>
    </citation>
    <scope>NUCLEOTIDE SEQUENCE [LARGE SCALE GENOMIC DNA]</scope>
    <source>
        <strain evidence="1">Oroville</strain>
    </source>
</reference>
<accession>A0A328TV38</accession>
<protein>
    <submittedName>
        <fullName evidence="1">Decoration domain protein</fullName>
    </submittedName>
</protein>
<sequence length="202" mass="20306">MINQTWPKYADTDGNVVYAVAATKITQAIDGSGKADFGSGYQAETLSAQFMAVFQPVAGGYIFKSQYGETLYMSKTAFEAKYSIVGQAVTWSSVTGKPASFAPTIGTTATTAMAGNKVPTASERGGVLLQTAIVALTDSSGGTSGGNTVAAVPAATAATTDATAASLTSTNAAITAIKNDFATLSAKYNALLAAVKAAGITA</sequence>
<proteinExistence type="predicted"/>
<keyword evidence="2" id="KW-1185">Reference proteome</keyword>
<evidence type="ECO:0000313" key="2">
    <source>
        <dbReference type="Proteomes" id="UP000244334"/>
    </source>
</evidence>
<gene>
    <name evidence="1" type="primary">dec</name>
    <name evidence="1" type="ORF">ACZ87_00163</name>
</gene>
<dbReference type="AlphaFoldDB" id="A0A328TV38"/>